<dbReference type="AlphaFoldDB" id="A0A378JIE7"/>
<sequence>MKKIIIALSLIPVVTFAITNDQKETVVKASIQALKKQGLVTPDSGVQIVPRQDLTSPDWQKKKEIEQAHQLKTKGYIHETSDRAYELLHFKDVIKRNEAIEAKMHRPDESHMRHNVADMLMAYPYVGVPQSEMTEFIGIAPAGTYVKEPVIGWSGAVEFFKTKFGTCAYIENNLHISHGAARVAEEDATFDVNGKVTLVDVRGNESSGFLYQVEWFDNHFIRTLECANEKYSPAIKKATLELANRIDKA</sequence>
<evidence type="ECO:0000313" key="2">
    <source>
        <dbReference type="Proteomes" id="UP000254794"/>
    </source>
</evidence>
<evidence type="ECO:0000313" key="1">
    <source>
        <dbReference type="EMBL" id="STX50965.1"/>
    </source>
</evidence>
<keyword evidence="2" id="KW-1185">Reference proteome</keyword>
<dbReference type="OrthoDB" id="5635005at2"/>
<dbReference type="EMBL" id="UGOD01000001">
    <property type="protein sequence ID" value="STX50965.1"/>
    <property type="molecule type" value="Genomic_DNA"/>
</dbReference>
<protein>
    <submittedName>
        <fullName evidence="1">Uncharacterized protein</fullName>
    </submittedName>
</protein>
<name>A0A378JIE7_9GAMM</name>
<accession>A0A378JIE7</accession>
<dbReference type="Proteomes" id="UP000254794">
    <property type="component" value="Unassembled WGS sequence"/>
</dbReference>
<reference evidence="1 2" key="1">
    <citation type="submission" date="2018-06" db="EMBL/GenBank/DDBJ databases">
        <authorList>
            <consortium name="Pathogen Informatics"/>
            <person name="Doyle S."/>
        </authorList>
    </citation>
    <scope>NUCLEOTIDE SEQUENCE [LARGE SCALE GENOMIC DNA]</scope>
    <source>
        <strain evidence="1 2">NCTC13316</strain>
    </source>
</reference>
<gene>
    <name evidence="1" type="ORF">NCTC13316_01054</name>
</gene>
<dbReference type="RefSeq" id="WP_115330633.1">
    <property type="nucleotide sequence ID" value="NZ_CAAAHP010000001.1"/>
</dbReference>
<organism evidence="1 2">
    <name type="scientific">Legionella busanensis</name>
    <dbReference type="NCBI Taxonomy" id="190655"/>
    <lineage>
        <taxon>Bacteria</taxon>
        <taxon>Pseudomonadati</taxon>
        <taxon>Pseudomonadota</taxon>
        <taxon>Gammaproteobacteria</taxon>
        <taxon>Legionellales</taxon>
        <taxon>Legionellaceae</taxon>
        <taxon>Legionella</taxon>
    </lineage>
</organism>
<proteinExistence type="predicted"/>